<sequence>MSDDFVETVMEQNLLIPHIDHLKSVFRARKAAMSAALHKYCPDVTFTDPSGGTFFGYFVWLRLLDGIQADLLLKEAATRHSVMFTPATRCSLYSGCDNNMRTSGRLLQWVRFSFAFYSEDEIRIGIERFQKALTSLK</sequence>
<dbReference type="Proteomes" id="UP001163321">
    <property type="component" value="Chromosome 1"/>
</dbReference>
<comment type="caution">
    <text evidence="1">The sequence shown here is derived from an EMBL/GenBank/DDBJ whole genome shotgun (WGS) entry which is preliminary data.</text>
</comment>
<reference evidence="1 2" key="1">
    <citation type="journal article" date="2022" name="bioRxiv">
        <title>The genome of the oomycete Peronosclerospora sorghi, a cosmopolitan pathogen of maize and sorghum, is inflated with dispersed pseudogenes.</title>
        <authorList>
            <person name="Fletcher K."/>
            <person name="Martin F."/>
            <person name="Isakeit T."/>
            <person name="Cavanaugh K."/>
            <person name="Magill C."/>
            <person name="Michelmore R."/>
        </authorList>
    </citation>
    <scope>NUCLEOTIDE SEQUENCE [LARGE SCALE GENOMIC DNA]</scope>
    <source>
        <strain evidence="1">P6</strain>
    </source>
</reference>
<proteinExistence type="predicted"/>
<evidence type="ECO:0000313" key="2">
    <source>
        <dbReference type="Proteomes" id="UP001163321"/>
    </source>
</evidence>
<keyword evidence="2" id="KW-1185">Reference proteome</keyword>
<accession>A0ACC0WWU9</accession>
<evidence type="ECO:0000313" key="1">
    <source>
        <dbReference type="EMBL" id="KAI9922456.1"/>
    </source>
</evidence>
<name>A0ACC0WWU9_9STRA</name>
<protein>
    <submittedName>
        <fullName evidence="1">Uncharacterized protein</fullName>
    </submittedName>
</protein>
<dbReference type="EMBL" id="CM047580">
    <property type="protein sequence ID" value="KAI9922456.1"/>
    <property type="molecule type" value="Genomic_DNA"/>
</dbReference>
<organism evidence="1 2">
    <name type="scientific">Peronosclerospora sorghi</name>
    <dbReference type="NCBI Taxonomy" id="230839"/>
    <lineage>
        <taxon>Eukaryota</taxon>
        <taxon>Sar</taxon>
        <taxon>Stramenopiles</taxon>
        <taxon>Oomycota</taxon>
        <taxon>Peronosporomycetes</taxon>
        <taxon>Peronosporales</taxon>
        <taxon>Peronosporaceae</taxon>
        <taxon>Peronosclerospora</taxon>
    </lineage>
</organism>
<gene>
    <name evidence="1" type="ORF">PsorP6_001204</name>
</gene>